<dbReference type="Pfam" id="PF04079">
    <property type="entry name" value="SMC_ScpB"/>
    <property type="match status" value="1"/>
</dbReference>
<dbReference type="PANTHER" id="PTHR34298:SF2">
    <property type="entry name" value="SEGREGATION AND CONDENSATION PROTEIN B"/>
    <property type="match status" value="1"/>
</dbReference>
<keyword evidence="1" id="KW-0963">Cytoplasm</keyword>
<keyword evidence="4" id="KW-0131">Cell cycle</keyword>
<dbReference type="InterPro" id="IPR036388">
    <property type="entry name" value="WH-like_DNA-bd_sf"/>
</dbReference>
<reference evidence="6 7" key="1">
    <citation type="submission" date="2008-03" db="EMBL/GenBank/DDBJ databases">
        <title>Complete sequence of plasmid1 of Beijerinckia indica subsp. indica ATCC 9039.</title>
        <authorList>
            <consortium name="US DOE Joint Genome Institute"/>
            <person name="Copeland A."/>
            <person name="Lucas S."/>
            <person name="Lapidus A."/>
            <person name="Glavina del Rio T."/>
            <person name="Dalin E."/>
            <person name="Tice H."/>
            <person name="Bruce D."/>
            <person name="Goodwin L."/>
            <person name="Pitluck S."/>
            <person name="LaButti K."/>
            <person name="Schmutz J."/>
            <person name="Larimer F."/>
            <person name="Land M."/>
            <person name="Hauser L."/>
            <person name="Kyrpides N."/>
            <person name="Mikhailova N."/>
            <person name="Dunfield P.F."/>
            <person name="Dedysh S.N."/>
            <person name="Liesack W."/>
            <person name="Saw J.H."/>
            <person name="Alam M."/>
            <person name="Chen Y."/>
            <person name="Murrell J.C."/>
            <person name="Richardson P."/>
        </authorList>
    </citation>
    <scope>NUCLEOTIDE SEQUENCE [LARGE SCALE GENOMIC DNA]</scope>
    <source>
        <strain evidence="7">ATCC 9039 / DSM 1715 / NCIMB 8712</strain>
        <plasmid evidence="6 7">pBIND01</plasmid>
    </source>
</reference>
<name>B2ILD2_BEII9</name>
<evidence type="ECO:0000256" key="4">
    <source>
        <dbReference type="ARBA" id="ARBA00023306"/>
    </source>
</evidence>
<feature type="region of interest" description="Disordered" evidence="5">
    <location>
        <begin position="200"/>
        <end position="221"/>
    </location>
</feature>
<dbReference type="InterPro" id="IPR005234">
    <property type="entry name" value="ScpB_csome_segregation"/>
</dbReference>
<evidence type="ECO:0000256" key="2">
    <source>
        <dbReference type="ARBA" id="ARBA00022618"/>
    </source>
</evidence>
<keyword evidence="2" id="KW-0132">Cell division</keyword>
<organism evidence="6 7">
    <name type="scientific">Beijerinckia indica subsp. indica (strain ATCC 9039 / DSM 1715 / NCIMB 8712)</name>
    <dbReference type="NCBI Taxonomy" id="395963"/>
    <lineage>
        <taxon>Bacteria</taxon>
        <taxon>Pseudomonadati</taxon>
        <taxon>Pseudomonadota</taxon>
        <taxon>Alphaproteobacteria</taxon>
        <taxon>Hyphomicrobiales</taxon>
        <taxon>Beijerinckiaceae</taxon>
        <taxon>Beijerinckia</taxon>
    </lineage>
</organism>
<sequence>MAKRSRSDTALDRELEDLPPPLRWREWMRRVEALLFAASEPVSREVLARVVGVSCAIEALIGDLRADLRGRPYDVVAVNGGWQLRTRPALAPVLRAAGFLKKGEGDFSPKEALLLLAIGHFQPITPARLGEFFGREISRDTLAWLCAQKWTGSGPRSPEPGAPITYVTTREFLEQFGFASLADLPGQGLFAGAWTDGEEAFGPLLPQPDDNNQNEEKLYPQ</sequence>
<dbReference type="OrthoDB" id="9806226at2"/>
<evidence type="ECO:0000256" key="1">
    <source>
        <dbReference type="ARBA" id="ARBA00022490"/>
    </source>
</evidence>
<dbReference type="GO" id="GO:0051304">
    <property type="term" value="P:chromosome separation"/>
    <property type="evidence" value="ECO:0007669"/>
    <property type="project" value="InterPro"/>
</dbReference>
<dbReference type="InterPro" id="IPR036390">
    <property type="entry name" value="WH_DNA-bd_sf"/>
</dbReference>
<dbReference type="HOGENOM" id="CLU_045647_3_1_5"/>
<evidence type="ECO:0000313" key="6">
    <source>
        <dbReference type="EMBL" id="ACB97332.1"/>
    </source>
</evidence>
<proteinExistence type="predicted"/>
<dbReference type="SUPFAM" id="SSF46785">
    <property type="entry name" value="Winged helix' DNA-binding domain"/>
    <property type="match status" value="2"/>
</dbReference>
<dbReference type="GO" id="GO:0051301">
    <property type="term" value="P:cell division"/>
    <property type="evidence" value="ECO:0007669"/>
    <property type="project" value="UniProtKB-KW"/>
</dbReference>
<protein>
    <submittedName>
        <fullName evidence="6">Chromosome segregation and condensation protein ScpB</fullName>
    </submittedName>
</protein>
<dbReference type="Gene3D" id="1.10.10.10">
    <property type="entry name" value="Winged helix-like DNA-binding domain superfamily/Winged helix DNA-binding domain"/>
    <property type="match status" value="2"/>
</dbReference>
<keyword evidence="6" id="KW-0614">Plasmid</keyword>
<dbReference type="RefSeq" id="WP_012382945.1">
    <property type="nucleotide sequence ID" value="NC_010580.1"/>
</dbReference>
<evidence type="ECO:0000256" key="3">
    <source>
        <dbReference type="ARBA" id="ARBA00022829"/>
    </source>
</evidence>
<dbReference type="AlphaFoldDB" id="B2ILD2"/>
<dbReference type="Proteomes" id="UP000001695">
    <property type="component" value="Plasmid pBIND01"/>
</dbReference>
<geneLocation type="plasmid" evidence="6 7">
    <name>pBIND01</name>
</geneLocation>
<gene>
    <name evidence="6" type="ordered locus">Bind_3788</name>
</gene>
<accession>B2ILD2</accession>
<evidence type="ECO:0000313" key="7">
    <source>
        <dbReference type="Proteomes" id="UP000001695"/>
    </source>
</evidence>
<evidence type="ECO:0000256" key="5">
    <source>
        <dbReference type="SAM" id="MobiDB-lite"/>
    </source>
</evidence>
<keyword evidence="7" id="KW-1185">Reference proteome</keyword>
<dbReference type="KEGG" id="bid:Bind_3788"/>
<dbReference type="EMBL" id="CP001017">
    <property type="protein sequence ID" value="ACB97332.1"/>
    <property type="molecule type" value="Genomic_DNA"/>
</dbReference>
<dbReference type="PANTHER" id="PTHR34298">
    <property type="entry name" value="SEGREGATION AND CONDENSATION PROTEIN B"/>
    <property type="match status" value="1"/>
</dbReference>
<keyword evidence="3" id="KW-0159">Chromosome partition</keyword>